<keyword evidence="3" id="KW-1185">Reference proteome</keyword>
<evidence type="ECO:0000313" key="2">
    <source>
        <dbReference type="EMBL" id="MEN2767850.1"/>
    </source>
</evidence>
<evidence type="ECO:0000313" key="3">
    <source>
        <dbReference type="Proteomes" id="UP001444625"/>
    </source>
</evidence>
<proteinExistence type="predicted"/>
<dbReference type="RefSeq" id="WP_345825316.1">
    <property type="nucleotide sequence ID" value="NZ_JBDIML010000003.1"/>
</dbReference>
<accession>A0ABU9XHV0</accession>
<protein>
    <submittedName>
        <fullName evidence="2">GNAT family protein</fullName>
        <ecNumber evidence="2">2.-.-.-</ecNumber>
    </submittedName>
</protein>
<gene>
    <name evidence="2" type="ORF">ABC228_11670</name>
</gene>
<organism evidence="2 3">
    <name type="scientific">Ornithinibacillus xuwenensis</name>
    <dbReference type="NCBI Taxonomy" id="3144668"/>
    <lineage>
        <taxon>Bacteria</taxon>
        <taxon>Bacillati</taxon>
        <taxon>Bacillota</taxon>
        <taxon>Bacilli</taxon>
        <taxon>Bacillales</taxon>
        <taxon>Bacillaceae</taxon>
        <taxon>Ornithinibacillus</taxon>
    </lineage>
</organism>
<comment type="caution">
    <text evidence="2">The sequence shown here is derived from an EMBL/GenBank/DDBJ whole genome shotgun (WGS) entry which is preliminary data.</text>
</comment>
<evidence type="ECO:0000259" key="1">
    <source>
        <dbReference type="PROSITE" id="PS51186"/>
    </source>
</evidence>
<dbReference type="EC" id="2.-.-.-" evidence="2"/>
<dbReference type="GO" id="GO:0016740">
    <property type="term" value="F:transferase activity"/>
    <property type="evidence" value="ECO:0007669"/>
    <property type="project" value="UniProtKB-KW"/>
</dbReference>
<dbReference type="InterPro" id="IPR016181">
    <property type="entry name" value="Acyl_CoA_acyltransferase"/>
</dbReference>
<dbReference type="Gene3D" id="3.40.630.30">
    <property type="match status" value="1"/>
</dbReference>
<dbReference type="InterPro" id="IPR000182">
    <property type="entry name" value="GNAT_dom"/>
</dbReference>
<dbReference type="SUPFAM" id="SSF55729">
    <property type="entry name" value="Acyl-CoA N-acyltransferases (Nat)"/>
    <property type="match status" value="1"/>
</dbReference>
<dbReference type="EMBL" id="JBDIML010000003">
    <property type="protein sequence ID" value="MEN2767850.1"/>
    <property type="molecule type" value="Genomic_DNA"/>
</dbReference>
<name>A0ABU9XHV0_9BACI</name>
<dbReference type="Proteomes" id="UP001444625">
    <property type="component" value="Unassembled WGS sequence"/>
</dbReference>
<sequence length="160" mass="18221">MEWTNRSMTEKHAVEILSWKYSKPYDFYNNVLSGDALLEMTNGSYHVILAGNHHIIGFYCTGKSAQVPAGDLVHAYRENCLDIGLGMRPDLTGKGLGTDFFHFVLAEIKQCYKGGIRLTVAEFNKRAIRLYEKFHFVKQGEFLKGDTKFITMKMENEVGV</sequence>
<reference evidence="2 3" key="1">
    <citation type="submission" date="2024-05" db="EMBL/GenBank/DDBJ databases">
        <authorList>
            <person name="Haq I."/>
            <person name="Ullah Z."/>
            <person name="Ahmad R."/>
            <person name="Li M."/>
            <person name="Tong Y."/>
        </authorList>
    </citation>
    <scope>NUCLEOTIDE SEQUENCE [LARGE SCALE GENOMIC DNA]</scope>
    <source>
        <strain evidence="2 3">16A2E</strain>
    </source>
</reference>
<dbReference type="PROSITE" id="PS51186">
    <property type="entry name" value="GNAT"/>
    <property type="match status" value="1"/>
</dbReference>
<dbReference type="Pfam" id="PF00583">
    <property type="entry name" value="Acetyltransf_1"/>
    <property type="match status" value="1"/>
</dbReference>
<feature type="domain" description="N-acetyltransferase" evidence="1">
    <location>
        <begin position="3"/>
        <end position="157"/>
    </location>
</feature>
<keyword evidence="2" id="KW-0808">Transferase</keyword>